<sequence>MTPMTLKGSQDVSNLDETESLRSHPVPVSDSDVSVPYRADDSKLISSSSEKSDSNGRGPDPIGWTPMLVLAGIICCFGSALPAGYNIGVMNNPRKILEKFCNETVEERYGVKLSPQTLTVLWSVIVSIFLVGGVTGSLGSSALADRLGRRGALIIGNICGIIGAIMFYLVPILNSLEFLLLGRLMVGFSGGLATSLVPTYMTETAPINLRGAVGVLCQLGITCGVLLGQIAGLDSILGTKDLWNYMLAAFAPLSGIAAILTLVLPESPKYLYVIKEDRENGLKALSLLRNTGINHLEGEIDGLEIELSSKCSSDTWTIATVLQDPTLRLPVLLVSCLQLGQQLSGVNALFFYSQLIFEKAKLDNKTSQYATLGTGLINILMAVISVKIMSLFRRRLLLFTSCLSTIACLVILCASIALIDLPGMEWVCIVAVQAFVLFYGIGLGPIPYFIGSELFDAGPRSSAMSIGSVCNWGGNFMVAMTFPLLNEIIKSYSFLVFAACLLFVVLFCRKYLPETHGRTTNEIAAEMSDRLRSRPNGTSAHLS</sequence>
<evidence type="ECO:0000313" key="2">
    <source>
        <dbReference type="Proteomes" id="UP001239111"/>
    </source>
</evidence>
<organism evidence="1 2">
    <name type="scientific">Eretmocerus hayati</name>
    <dbReference type="NCBI Taxonomy" id="131215"/>
    <lineage>
        <taxon>Eukaryota</taxon>
        <taxon>Metazoa</taxon>
        <taxon>Ecdysozoa</taxon>
        <taxon>Arthropoda</taxon>
        <taxon>Hexapoda</taxon>
        <taxon>Insecta</taxon>
        <taxon>Pterygota</taxon>
        <taxon>Neoptera</taxon>
        <taxon>Endopterygota</taxon>
        <taxon>Hymenoptera</taxon>
        <taxon>Apocrita</taxon>
        <taxon>Proctotrupomorpha</taxon>
        <taxon>Chalcidoidea</taxon>
        <taxon>Aphelinidae</taxon>
        <taxon>Aphelininae</taxon>
        <taxon>Eretmocerus</taxon>
    </lineage>
</organism>
<dbReference type="EMBL" id="CM056741">
    <property type="protein sequence ID" value="KAJ8683227.1"/>
    <property type="molecule type" value="Genomic_DNA"/>
</dbReference>
<evidence type="ECO:0000313" key="1">
    <source>
        <dbReference type="EMBL" id="KAJ8683227.1"/>
    </source>
</evidence>
<gene>
    <name evidence="1" type="ORF">QAD02_019019</name>
</gene>
<comment type="caution">
    <text evidence="1">The sequence shown here is derived from an EMBL/GenBank/DDBJ whole genome shotgun (WGS) entry which is preliminary data.</text>
</comment>
<dbReference type="Proteomes" id="UP001239111">
    <property type="component" value="Chromosome 1"/>
</dbReference>
<accession>A0ACC2PIM9</accession>
<reference evidence="1" key="1">
    <citation type="submission" date="2023-04" db="EMBL/GenBank/DDBJ databases">
        <title>A chromosome-level genome assembly of the parasitoid wasp Eretmocerus hayati.</title>
        <authorList>
            <person name="Zhong Y."/>
            <person name="Liu S."/>
            <person name="Liu Y."/>
        </authorList>
    </citation>
    <scope>NUCLEOTIDE SEQUENCE</scope>
    <source>
        <strain evidence="1">ZJU_SS_LIU_2023</strain>
    </source>
</reference>
<proteinExistence type="predicted"/>
<protein>
    <submittedName>
        <fullName evidence="1">Uncharacterized protein</fullName>
    </submittedName>
</protein>
<name>A0ACC2PIM9_9HYME</name>
<keyword evidence="2" id="KW-1185">Reference proteome</keyword>